<dbReference type="RefSeq" id="XP_016513958.1">
    <property type="nucleotide sequence ID" value="XM_016658472.1"/>
</dbReference>
<feature type="domain" description="Enoyl-CoA hydratase/isomerase" evidence="5">
    <location>
        <begin position="4"/>
        <end position="95"/>
    </location>
</feature>
<dbReference type="PANTHER" id="PTHR43176">
    <property type="entry name" value="3-HYDROXYISOBUTYRYL-COA HYDROLASE-RELATED"/>
    <property type="match status" value="1"/>
</dbReference>
<keyword evidence="3 4" id="KW-0378">Hydrolase</keyword>
<evidence type="ECO:0000313" key="8">
    <source>
        <dbReference type="RefSeq" id="XP_016513959.1"/>
    </source>
</evidence>
<evidence type="ECO:0000259" key="5">
    <source>
        <dbReference type="Pfam" id="PF16113"/>
    </source>
</evidence>
<dbReference type="EC" id="3.1.2.4" evidence="2 4"/>
<dbReference type="AlphaFoldDB" id="A0A1S4DL09"/>
<dbReference type="GeneID" id="107830821"/>
<comment type="function">
    <text evidence="4">Hydrolyzes 3-hydroxyisobutyryl-CoA (HIBYL-CoA), a saline catabolite. Has high activity toward isobutyryl-CoA. Could be an isobutyryl-CoA dehydrogenase that functions in valine catabolism.</text>
</comment>
<organism evidence="8">
    <name type="scientific">Nicotiana tabacum</name>
    <name type="common">Common tobacco</name>
    <dbReference type="NCBI Taxonomy" id="4097"/>
    <lineage>
        <taxon>Eukaryota</taxon>
        <taxon>Viridiplantae</taxon>
        <taxon>Streptophyta</taxon>
        <taxon>Embryophyta</taxon>
        <taxon>Tracheophyta</taxon>
        <taxon>Spermatophyta</taxon>
        <taxon>Magnoliopsida</taxon>
        <taxon>eudicotyledons</taxon>
        <taxon>Gunneridae</taxon>
        <taxon>Pentapetalae</taxon>
        <taxon>asterids</taxon>
        <taxon>lamiids</taxon>
        <taxon>Solanales</taxon>
        <taxon>Solanaceae</taxon>
        <taxon>Nicotianoideae</taxon>
        <taxon>Nicotianeae</taxon>
        <taxon>Nicotiana</taxon>
    </lineage>
</organism>
<dbReference type="KEGG" id="nta:107830821"/>
<dbReference type="Pfam" id="PF16113">
    <property type="entry name" value="ECH_2"/>
    <property type="match status" value="1"/>
</dbReference>
<dbReference type="OrthoDB" id="16820at2759"/>
<dbReference type="SMR" id="A0A1S4DL09"/>
<keyword evidence="6" id="KW-1185">Reference proteome</keyword>
<evidence type="ECO:0000256" key="3">
    <source>
        <dbReference type="ARBA" id="ARBA00022801"/>
    </source>
</evidence>
<evidence type="ECO:0000313" key="6">
    <source>
        <dbReference type="Proteomes" id="UP000790787"/>
    </source>
</evidence>
<reference key="1">
    <citation type="journal article" date="2014" name="Nat. Commun.">
        <title>The tobacco genome sequence and its comparison with those of tomato and potato.</title>
        <authorList>
            <person name="Sierro N."/>
            <person name="Battey J.N."/>
            <person name="Ouadi S."/>
            <person name="Bakaher N."/>
            <person name="Bovet L."/>
            <person name="Willig A."/>
            <person name="Goepfert S."/>
            <person name="Peitsch M.C."/>
            <person name="Ivanov N.V."/>
        </authorList>
    </citation>
    <scope>NUCLEOTIDE SEQUENCE [LARGE SCALE GENOMIC DNA]</scope>
    <source>
        <strain>cv. TN90</strain>
    </source>
</reference>
<protein>
    <recommendedName>
        <fullName evidence="2 4">3-hydroxyisobutyryl-CoA hydrolase</fullName>
        <shortName evidence="4">HIB-CoA hydrolase</shortName>
        <shortName evidence="4">HIBYL-CoA-H</shortName>
        <ecNumber evidence="2 4">3.1.2.4</ecNumber>
    </recommendedName>
    <alternativeName>
        <fullName evidence="4">3-hydroxyisobutyryl-coenzyme A hydrolase</fullName>
    </alternativeName>
</protein>
<gene>
    <name evidence="7 8" type="primary">LOC107830821</name>
</gene>
<reference evidence="7 8" key="2">
    <citation type="submission" date="2025-04" db="UniProtKB">
        <authorList>
            <consortium name="RefSeq"/>
        </authorList>
    </citation>
    <scope>IDENTIFICATION</scope>
</reference>
<proteinExistence type="inferred from homology"/>
<sequence length="123" mass="13498">MLWQKYSKPQVTILNGIVMGGGAGVSVRGRFRVATEKSVFSMPEIALGFFPNIGASYCLSRLPGFFGEYAGLTGARLDGAEMLACGLATHFVSSTVYYLNSQHVLSIFDCFYWKSMAVTNMRM</sequence>
<dbReference type="GO" id="GO:0003860">
    <property type="term" value="F:3-hydroxyisobutyryl-CoA hydrolase activity"/>
    <property type="evidence" value="ECO:0007669"/>
    <property type="project" value="UniProtKB-UniRule"/>
</dbReference>
<comment type="similarity">
    <text evidence="4">Belongs to the enoyl-CoA hydratase/isomerase family.</text>
</comment>
<dbReference type="STRING" id="4097.A0A1S4DL09"/>
<evidence type="ECO:0000313" key="7">
    <source>
        <dbReference type="RefSeq" id="XP_016513958.1"/>
    </source>
</evidence>
<evidence type="ECO:0000256" key="4">
    <source>
        <dbReference type="RuleBase" id="RU369070"/>
    </source>
</evidence>
<dbReference type="Proteomes" id="UP000790787">
    <property type="component" value="Chromosome 11"/>
</dbReference>
<dbReference type="CDD" id="cd06558">
    <property type="entry name" value="crotonase-like"/>
    <property type="match status" value="1"/>
</dbReference>
<comment type="catalytic activity">
    <reaction evidence="1 4">
        <text>3-hydroxy-2-methylpropanoyl-CoA + H2O = 3-hydroxy-2-methylpropanoate + CoA + H(+)</text>
        <dbReference type="Rhea" id="RHEA:20888"/>
        <dbReference type="ChEBI" id="CHEBI:11805"/>
        <dbReference type="ChEBI" id="CHEBI:15377"/>
        <dbReference type="ChEBI" id="CHEBI:15378"/>
        <dbReference type="ChEBI" id="CHEBI:57287"/>
        <dbReference type="ChEBI" id="CHEBI:57340"/>
        <dbReference type="EC" id="3.1.2.4"/>
    </reaction>
</comment>
<accession>A0A1S4DL09</accession>
<dbReference type="SUPFAM" id="SSF52096">
    <property type="entry name" value="ClpP/crotonase"/>
    <property type="match status" value="1"/>
</dbReference>
<dbReference type="Gene3D" id="3.90.226.10">
    <property type="entry name" value="2-enoyl-CoA Hydratase, Chain A, domain 1"/>
    <property type="match status" value="1"/>
</dbReference>
<dbReference type="PANTHER" id="PTHR43176:SF3">
    <property type="entry name" value="3-HYDROXYISOBUTYRYL-COA HYDROLASE, MITOCHONDRIAL"/>
    <property type="match status" value="1"/>
</dbReference>
<name>A0A1S4DL09_TOBAC</name>
<dbReference type="GO" id="GO:0006574">
    <property type="term" value="P:L-valine catabolic process"/>
    <property type="evidence" value="ECO:0007669"/>
    <property type="project" value="UniProtKB-UniRule"/>
</dbReference>
<comment type="pathway">
    <text evidence="4">Amino-acid degradation; L-valine degradation.</text>
</comment>
<dbReference type="InterPro" id="IPR029045">
    <property type="entry name" value="ClpP/crotonase-like_dom_sf"/>
</dbReference>
<dbReference type="RefSeq" id="XP_016513959.1">
    <property type="nucleotide sequence ID" value="XM_016658473.1"/>
</dbReference>
<dbReference type="InterPro" id="IPR045004">
    <property type="entry name" value="ECH_dom"/>
</dbReference>
<evidence type="ECO:0000256" key="1">
    <source>
        <dbReference type="ARBA" id="ARBA00001709"/>
    </source>
</evidence>
<evidence type="ECO:0000256" key="2">
    <source>
        <dbReference type="ARBA" id="ARBA00011915"/>
    </source>
</evidence>
<dbReference type="PaxDb" id="4097-A0A1S4DL09"/>
<dbReference type="InterPro" id="IPR032259">
    <property type="entry name" value="HIBYL-CoA-H"/>
</dbReference>